<keyword evidence="4" id="KW-1185">Reference proteome</keyword>
<dbReference type="Proteomes" id="UP001075354">
    <property type="component" value="Chromosome 3"/>
</dbReference>
<organism evidence="3 4">
    <name type="scientific">Megalurothrips usitatus</name>
    <name type="common">bean blossom thrips</name>
    <dbReference type="NCBI Taxonomy" id="439358"/>
    <lineage>
        <taxon>Eukaryota</taxon>
        <taxon>Metazoa</taxon>
        <taxon>Ecdysozoa</taxon>
        <taxon>Arthropoda</taxon>
        <taxon>Hexapoda</taxon>
        <taxon>Insecta</taxon>
        <taxon>Pterygota</taxon>
        <taxon>Neoptera</taxon>
        <taxon>Paraneoptera</taxon>
        <taxon>Thysanoptera</taxon>
        <taxon>Terebrantia</taxon>
        <taxon>Thripoidea</taxon>
        <taxon>Thripidae</taxon>
        <taxon>Megalurothrips</taxon>
    </lineage>
</organism>
<evidence type="ECO:0008006" key="5">
    <source>
        <dbReference type="Google" id="ProtNLM"/>
    </source>
</evidence>
<name>A0AAV7XW12_9NEOP</name>
<proteinExistence type="predicted"/>
<evidence type="ECO:0000313" key="3">
    <source>
        <dbReference type="EMBL" id="KAJ1529420.1"/>
    </source>
</evidence>
<evidence type="ECO:0000256" key="2">
    <source>
        <dbReference type="SAM" id="SignalP"/>
    </source>
</evidence>
<feature type="signal peptide" evidence="2">
    <location>
        <begin position="1"/>
        <end position="22"/>
    </location>
</feature>
<reference evidence="3" key="1">
    <citation type="submission" date="2022-12" db="EMBL/GenBank/DDBJ databases">
        <title>Chromosome-level genome assembly of the bean flower thrips Megalurothrips usitatus.</title>
        <authorList>
            <person name="Ma L."/>
            <person name="Liu Q."/>
            <person name="Li H."/>
            <person name="Cai W."/>
        </authorList>
    </citation>
    <scope>NUCLEOTIDE SEQUENCE</scope>
    <source>
        <strain evidence="3">Cailab_2022a</strain>
    </source>
</reference>
<protein>
    <recommendedName>
        <fullName evidence="5">Allatotropin</fullName>
    </recommendedName>
</protein>
<feature type="chain" id="PRO_5043518634" description="Allatotropin" evidence="2">
    <location>
        <begin position="23"/>
        <end position="125"/>
    </location>
</feature>
<keyword evidence="2" id="KW-0732">Signal</keyword>
<evidence type="ECO:0000256" key="1">
    <source>
        <dbReference type="SAM" id="MobiDB-lite"/>
    </source>
</evidence>
<dbReference type="InterPro" id="IPR018247">
    <property type="entry name" value="EF_Hand_1_Ca_BS"/>
</dbReference>
<accession>A0AAV7XW12</accession>
<sequence>MRCAVAVLCLAVLVLVVVSASAAPGPGFSKGQTKPRTIRGFKNVVLSTARNFGKRGGTPSDQGEFVDEGSLQVNPSPANGNSFPVQWFVEEIQSNPELARSVVRKFIDENQDGELSAEELLRPVY</sequence>
<evidence type="ECO:0000313" key="4">
    <source>
        <dbReference type="Proteomes" id="UP001075354"/>
    </source>
</evidence>
<gene>
    <name evidence="3" type="ORF">ONE63_006199</name>
</gene>
<dbReference type="EMBL" id="JAPTSV010000003">
    <property type="protein sequence ID" value="KAJ1529420.1"/>
    <property type="molecule type" value="Genomic_DNA"/>
</dbReference>
<dbReference type="PROSITE" id="PS00018">
    <property type="entry name" value="EF_HAND_1"/>
    <property type="match status" value="1"/>
</dbReference>
<feature type="region of interest" description="Disordered" evidence="1">
    <location>
        <begin position="52"/>
        <end position="73"/>
    </location>
</feature>
<comment type="caution">
    <text evidence="3">The sequence shown here is derived from an EMBL/GenBank/DDBJ whole genome shotgun (WGS) entry which is preliminary data.</text>
</comment>
<dbReference type="AlphaFoldDB" id="A0AAV7XW12"/>